<dbReference type="InterPro" id="IPR016062">
    <property type="entry name" value="TM1410-rel"/>
</dbReference>
<feature type="domain" description="Glycoside-hydrolase family GH114 TIM-barrel" evidence="1">
    <location>
        <begin position="11"/>
        <end position="121"/>
    </location>
</feature>
<reference evidence="2" key="1">
    <citation type="journal article" date="2014" name="Front. Microbiol.">
        <title>High frequency of phylogenetically diverse reductive dehalogenase-homologous genes in deep subseafloor sedimentary metagenomes.</title>
        <authorList>
            <person name="Kawai M."/>
            <person name="Futagami T."/>
            <person name="Toyoda A."/>
            <person name="Takaki Y."/>
            <person name="Nishi S."/>
            <person name="Hori S."/>
            <person name="Arai W."/>
            <person name="Tsubouchi T."/>
            <person name="Morono Y."/>
            <person name="Uchiyama I."/>
            <person name="Ito T."/>
            <person name="Fujiyama A."/>
            <person name="Inagaki F."/>
            <person name="Takami H."/>
        </authorList>
    </citation>
    <scope>NUCLEOTIDE SEQUENCE</scope>
    <source>
        <strain evidence="2">Expedition CK06-06</strain>
    </source>
</reference>
<dbReference type="PANTHER" id="PTHR35882:SF1">
    <property type="match status" value="1"/>
</dbReference>
<dbReference type="InterPro" id="IPR016063">
    <property type="entry name" value="TM1410_Glycdase"/>
</dbReference>
<dbReference type="Pfam" id="PF03537">
    <property type="entry name" value="Glyco_hydro_114"/>
    <property type="match status" value="1"/>
</dbReference>
<dbReference type="InterPro" id="IPR013785">
    <property type="entry name" value="Aldolase_TIM"/>
</dbReference>
<sequence length="130" mass="15202">MRSGFDLVVMDYSRDGSDEARYTQKEIGDIVACGVIPICYLSIGEAEDYRFYWESSWKENPPSWLGRANPGWEGNYKVRYWEEGWQRIVFSYLDRVLEQGFAGVYLDVIDAFEYWADPQNGESIRPSEEL</sequence>
<protein>
    <recommendedName>
        <fullName evidence="1">Glycoside-hydrolase family GH114 TIM-barrel domain-containing protein</fullName>
    </recommendedName>
</protein>
<comment type="caution">
    <text evidence="2">The sequence shown here is derived from an EMBL/GenBank/DDBJ whole genome shotgun (WGS) entry which is preliminary data.</text>
</comment>
<dbReference type="PRINTS" id="PR01545">
    <property type="entry name" value="THEMAYE10DUF"/>
</dbReference>
<dbReference type="EMBL" id="BARV01031143">
    <property type="protein sequence ID" value="GAI34441.1"/>
    <property type="molecule type" value="Genomic_DNA"/>
</dbReference>
<dbReference type="Gene3D" id="3.20.20.70">
    <property type="entry name" value="Aldolase class I"/>
    <property type="match status" value="1"/>
</dbReference>
<name>X1NW41_9ZZZZ</name>
<accession>X1NW41</accession>
<dbReference type="InterPro" id="IPR004352">
    <property type="entry name" value="GH114_TIM-barrel"/>
</dbReference>
<dbReference type="NCBIfam" id="TIGR01370">
    <property type="entry name" value="MJ1477/TM1410 family putative glycoside hydrolase"/>
    <property type="match status" value="1"/>
</dbReference>
<gene>
    <name evidence="2" type="ORF">S06H3_49335</name>
</gene>
<dbReference type="SUPFAM" id="SSF51445">
    <property type="entry name" value="(Trans)glycosidases"/>
    <property type="match status" value="1"/>
</dbReference>
<evidence type="ECO:0000313" key="2">
    <source>
        <dbReference type="EMBL" id="GAI34441.1"/>
    </source>
</evidence>
<feature type="non-terminal residue" evidence="2">
    <location>
        <position position="130"/>
    </location>
</feature>
<dbReference type="PANTHER" id="PTHR35882">
    <property type="entry name" value="PELA"/>
    <property type="match status" value="1"/>
</dbReference>
<organism evidence="2">
    <name type="scientific">marine sediment metagenome</name>
    <dbReference type="NCBI Taxonomy" id="412755"/>
    <lineage>
        <taxon>unclassified sequences</taxon>
        <taxon>metagenomes</taxon>
        <taxon>ecological metagenomes</taxon>
    </lineage>
</organism>
<dbReference type="AlphaFoldDB" id="X1NW41"/>
<evidence type="ECO:0000259" key="1">
    <source>
        <dbReference type="Pfam" id="PF03537"/>
    </source>
</evidence>
<proteinExistence type="predicted"/>
<dbReference type="InterPro" id="IPR017853">
    <property type="entry name" value="GH"/>
</dbReference>